<keyword evidence="1 3" id="KW-0808">Transferase</keyword>
<dbReference type="GO" id="GO:0008080">
    <property type="term" value="F:N-acetyltransferase activity"/>
    <property type="evidence" value="ECO:0007669"/>
    <property type="project" value="InterPro"/>
</dbReference>
<dbReference type="STRING" id="91626.A0A0C9LSL4"/>
<evidence type="ECO:0000313" key="3">
    <source>
        <dbReference type="EMBL" id="GAN02925.1"/>
    </source>
</evidence>
<name>A0A0C9LSL4_9FUNG</name>
<keyword evidence="4" id="KW-1185">Reference proteome</keyword>
<dbReference type="EMBL" id="DF836320">
    <property type="protein sequence ID" value="GAN02925.1"/>
    <property type="molecule type" value="Genomic_DNA"/>
</dbReference>
<dbReference type="OrthoDB" id="329272at2759"/>
<dbReference type="Gene3D" id="3.40.630.30">
    <property type="match status" value="1"/>
</dbReference>
<dbReference type="InterPro" id="IPR016181">
    <property type="entry name" value="Acyl_CoA_acyltransferase"/>
</dbReference>
<organism evidence="3">
    <name type="scientific">Mucor ambiguus</name>
    <dbReference type="NCBI Taxonomy" id="91626"/>
    <lineage>
        <taxon>Eukaryota</taxon>
        <taxon>Fungi</taxon>
        <taxon>Fungi incertae sedis</taxon>
        <taxon>Mucoromycota</taxon>
        <taxon>Mucoromycotina</taxon>
        <taxon>Mucoromycetes</taxon>
        <taxon>Mucorales</taxon>
        <taxon>Mucorineae</taxon>
        <taxon>Mucoraceae</taxon>
        <taxon>Mucor</taxon>
    </lineage>
</organism>
<dbReference type="SUPFAM" id="SSF55729">
    <property type="entry name" value="Acyl-CoA N-acyltransferases (Nat)"/>
    <property type="match status" value="1"/>
</dbReference>
<protein>
    <submittedName>
        <fullName evidence="3">GNAT family acetyltransferase</fullName>
    </submittedName>
</protein>
<dbReference type="AlphaFoldDB" id="A0A0C9LSL4"/>
<gene>
    <name evidence="3" type="ORF">MAM1_0031d02375</name>
</gene>
<dbReference type="UniPathway" id="UPA00113">
    <property type="reaction ID" value="UER00529"/>
</dbReference>
<proteinExistence type="predicted"/>
<dbReference type="GO" id="GO:0006048">
    <property type="term" value="P:UDP-N-acetylglucosamine biosynthetic process"/>
    <property type="evidence" value="ECO:0007669"/>
    <property type="project" value="UniProtKB-UniPathway"/>
</dbReference>
<dbReference type="Proteomes" id="UP000053815">
    <property type="component" value="Unassembled WGS sequence"/>
</dbReference>
<evidence type="ECO:0000256" key="1">
    <source>
        <dbReference type="ARBA" id="ARBA00022679"/>
    </source>
</evidence>
<dbReference type="PANTHER" id="PTHR13947">
    <property type="entry name" value="GNAT FAMILY N-ACETYLTRANSFERASE"/>
    <property type="match status" value="1"/>
</dbReference>
<sequence length="160" mass="18211">MAKFSNVSIKQLVFPGGIDDALKVRIAVFVDEQKYTLESELDNLDEGSYHWAAYCDKENEDGTIENNVPVGTIRMIPKSDNVAKLGRLAVLSTARGLYIGQLLVREFINFCKENGYHTIVLHSQYPRRGFYAKLGFAIEEGEEIFDEDGTPHIRMYMRNI</sequence>
<dbReference type="CDD" id="cd04301">
    <property type="entry name" value="NAT_SF"/>
    <property type="match status" value="1"/>
</dbReference>
<feature type="domain" description="N-acetyltransferase" evidence="2">
    <location>
        <begin position="22"/>
        <end position="160"/>
    </location>
</feature>
<dbReference type="PROSITE" id="PS51186">
    <property type="entry name" value="GNAT"/>
    <property type="match status" value="1"/>
</dbReference>
<dbReference type="InterPro" id="IPR050769">
    <property type="entry name" value="NAT_camello-type"/>
</dbReference>
<dbReference type="InterPro" id="IPR000182">
    <property type="entry name" value="GNAT_dom"/>
</dbReference>
<dbReference type="Pfam" id="PF00583">
    <property type="entry name" value="Acetyltransf_1"/>
    <property type="match status" value="1"/>
</dbReference>
<reference evidence="3" key="1">
    <citation type="submission" date="2014-09" db="EMBL/GenBank/DDBJ databases">
        <title>Draft genome sequence of an oleaginous Mucoromycotina fungus Mucor ambiguus NBRC6742.</title>
        <authorList>
            <person name="Takeda I."/>
            <person name="Yamane N."/>
            <person name="Morita T."/>
            <person name="Tamano K."/>
            <person name="Machida M."/>
            <person name="Baker S."/>
            <person name="Koike H."/>
        </authorList>
    </citation>
    <scope>NUCLEOTIDE SEQUENCE</scope>
    <source>
        <strain evidence="3">NBRC 6742</strain>
    </source>
</reference>
<evidence type="ECO:0000259" key="2">
    <source>
        <dbReference type="PROSITE" id="PS51186"/>
    </source>
</evidence>
<dbReference type="PANTHER" id="PTHR13947:SF37">
    <property type="entry name" value="LD18367P"/>
    <property type="match status" value="1"/>
</dbReference>
<accession>A0A0C9LSL4</accession>
<evidence type="ECO:0000313" key="4">
    <source>
        <dbReference type="Proteomes" id="UP000053815"/>
    </source>
</evidence>